<comment type="caution">
    <text evidence="2">The sequence shown here is derived from an EMBL/GenBank/DDBJ whole genome shotgun (WGS) entry which is preliminary data.</text>
</comment>
<name>A0A839DVM7_9PSEU</name>
<dbReference type="Proteomes" id="UP000569329">
    <property type="component" value="Unassembled WGS sequence"/>
</dbReference>
<dbReference type="EMBL" id="JACGWZ010000002">
    <property type="protein sequence ID" value="MBA8824960.1"/>
    <property type="molecule type" value="Genomic_DNA"/>
</dbReference>
<sequence>MSYPGGNRSFIHDTTGYDKDAVEYVLRGRTWQSWHEILEWLRADGVGDPHLSQQEVQALRQDMERAATRGAHLSEDPDRMWRELKR</sequence>
<evidence type="ECO:0000313" key="3">
    <source>
        <dbReference type="Proteomes" id="UP000569329"/>
    </source>
</evidence>
<keyword evidence="3" id="KW-1185">Reference proteome</keyword>
<evidence type="ECO:0000313" key="2">
    <source>
        <dbReference type="EMBL" id="MBA8824960.1"/>
    </source>
</evidence>
<proteinExistence type="predicted"/>
<protein>
    <submittedName>
        <fullName evidence="2">Uncharacterized protein</fullName>
    </submittedName>
</protein>
<dbReference type="RefSeq" id="WP_182544134.1">
    <property type="nucleotide sequence ID" value="NZ_JACGWZ010000002.1"/>
</dbReference>
<feature type="region of interest" description="Disordered" evidence="1">
    <location>
        <begin position="67"/>
        <end position="86"/>
    </location>
</feature>
<dbReference type="AlphaFoldDB" id="A0A839DVM7"/>
<reference evidence="2 3" key="1">
    <citation type="submission" date="2020-07" db="EMBL/GenBank/DDBJ databases">
        <title>Sequencing the genomes of 1000 actinobacteria strains.</title>
        <authorList>
            <person name="Klenk H.-P."/>
        </authorList>
    </citation>
    <scope>NUCLEOTIDE SEQUENCE [LARGE SCALE GENOMIC DNA]</scope>
    <source>
        <strain evidence="2 3">DSM 45975</strain>
    </source>
</reference>
<evidence type="ECO:0000256" key="1">
    <source>
        <dbReference type="SAM" id="MobiDB-lite"/>
    </source>
</evidence>
<accession>A0A839DVM7</accession>
<organism evidence="2 3">
    <name type="scientific">Halosaccharopolyspora lacisalsi</name>
    <dbReference type="NCBI Taxonomy" id="1000566"/>
    <lineage>
        <taxon>Bacteria</taxon>
        <taxon>Bacillati</taxon>
        <taxon>Actinomycetota</taxon>
        <taxon>Actinomycetes</taxon>
        <taxon>Pseudonocardiales</taxon>
        <taxon>Pseudonocardiaceae</taxon>
        <taxon>Halosaccharopolyspora</taxon>
    </lineage>
</organism>
<gene>
    <name evidence="2" type="ORF">FHX42_002307</name>
</gene>